<dbReference type="RefSeq" id="WP_015615364.1">
    <property type="nucleotide sequence ID" value="NC_021182.1"/>
</dbReference>
<dbReference type="AlphaFoldDB" id="R4K1U4"/>
<dbReference type="HOGENOM" id="CLU_133129_0_0_9"/>
<dbReference type="PATRIC" id="fig|86416.3.peg.2156"/>
<protein>
    <submittedName>
        <fullName evidence="1">Uncharacterized protein</fullName>
    </submittedName>
</protein>
<dbReference type="Proteomes" id="UP000013523">
    <property type="component" value="Chromosome"/>
</dbReference>
<sequence>MDTSIISPNIPVDLFENLYSADRHRLRHNLKDNNYKFLGQGASRMVYEFDENFVIKISKNRTGKYQSRTENYIYTDIDEKYKKYFCPIVWYKESMIVMRKALPFTEMLGLSRGNIFEFTNIKPDSEFFQTLKKIAKHYDLLYPDIKTISSWGILDKKPVLIDYGCTNRLYDEYFY</sequence>
<reference evidence="1 2" key="1">
    <citation type="submission" date="2012-01" db="EMBL/GenBank/DDBJ databases">
        <title>Complete sequence of chromosome of Clostridium pasteurianum BC1.</title>
        <authorList>
            <consortium name="US DOE Joint Genome Institute"/>
            <person name="Lucas S."/>
            <person name="Han J."/>
            <person name="Lapidus A."/>
            <person name="Cheng J.-F."/>
            <person name="Goodwin L."/>
            <person name="Pitluck S."/>
            <person name="Peters L."/>
            <person name="Mikhailova N."/>
            <person name="Teshima H."/>
            <person name="Detter J.C."/>
            <person name="Han C."/>
            <person name="Tapia R."/>
            <person name="Land M."/>
            <person name="Hauser L."/>
            <person name="Kyrpides N."/>
            <person name="Ivanova N."/>
            <person name="Pagani I."/>
            <person name="Dunn J."/>
            <person name="Taghavi S."/>
            <person name="Francis A."/>
            <person name="van der Lelie D."/>
            <person name="Woyke T."/>
        </authorList>
    </citation>
    <scope>NUCLEOTIDE SEQUENCE [LARGE SCALE GENOMIC DNA]</scope>
    <source>
        <strain evidence="1 2">BC1</strain>
    </source>
</reference>
<dbReference type="KEGG" id="cpas:Clopa_2180"/>
<gene>
    <name evidence="1" type="ORF">Clopa_2180</name>
</gene>
<accession>R4K1U4</accession>
<evidence type="ECO:0000313" key="1">
    <source>
        <dbReference type="EMBL" id="AGK97057.1"/>
    </source>
</evidence>
<keyword evidence="2" id="KW-1185">Reference proteome</keyword>
<dbReference type="eggNOG" id="ENOG5033ZX3">
    <property type="taxonomic scope" value="Bacteria"/>
</dbReference>
<dbReference type="OrthoDB" id="1739422at2"/>
<organism evidence="1 2">
    <name type="scientific">Clostridium pasteurianum BC1</name>
    <dbReference type="NCBI Taxonomy" id="86416"/>
    <lineage>
        <taxon>Bacteria</taxon>
        <taxon>Bacillati</taxon>
        <taxon>Bacillota</taxon>
        <taxon>Clostridia</taxon>
        <taxon>Eubacteriales</taxon>
        <taxon>Clostridiaceae</taxon>
        <taxon>Clostridium</taxon>
    </lineage>
</organism>
<evidence type="ECO:0000313" key="2">
    <source>
        <dbReference type="Proteomes" id="UP000013523"/>
    </source>
</evidence>
<name>R4K1U4_CLOPA</name>
<dbReference type="EMBL" id="CP003261">
    <property type="protein sequence ID" value="AGK97057.1"/>
    <property type="molecule type" value="Genomic_DNA"/>
</dbReference>
<proteinExistence type="predicted"/>